<keyword evidence="3 9" id="KW-1000">Mitochondrion outer membrane</keyword>
<evidence type="ECO:0000256" key="3">
    <source>
        <dbReference type="ARBA" id="ARBA00022787"/>
    </source>
</evidence>
<feature type="compositionally biased region" description="Basic and acidic residues" evidence="11">
    <location>
        <begin position="41"/>
        <end position="53"/>
    </location>
</feature>
<evidence type="ECO:0000256" key="7">
    <source>
        <dbReference type="ARBA" id="ARBA00023136"/>
    </source>
</evidence>
<dbReference type="PANTHER" id="PTHR16501">
    <property type="entry name" value="TRANSPORT AND GOLGI ORGANIZATION PROTEIN 11"/>
    <property type="match status" value="1"/>
</dbReference>
<keyword evidence="5 10" id="KW-0175">Coiled coil</keyword>
<keyword evidence="13" id="KW-1185">Reference proteome</keyword>
<dbReference type="PANTHER" id="PTHR16501:SF6">
    <property type="entry name" value="TRANSPORT AND GOLGI ORGANIZATION PROTEIN 11"/>
    <property type="match status" value="1"/>
</dbReference>
<evidence type="ECO:0000256" key="8">
    <source>
        <dbReference type="ARBA" id="ARBA00023140"/>
    </source>
</evidence>
<feature type="coiled-coil region" evidence="10">
    <location>
        <begin position="78"/>
        <end position="105"/>
    </location>
</feature>
<feature type="compositionally biased region" description="Basic and acidic residues" evidence="11">
    <location>
        <begin position="1"/>
        <end position="14"/>
    </location>
</feature>
<comment type="similarity">
    <text evidence="1 9">Belongs to the Tango11 family.</text>
</comment>
<evidence type="ECO:0000256" key="6">
    <source>
        <dbReference type="ARBA" id="ARBA00023128"/>
    </source>
</evidence>
<evidence type="ECO:0000256" key="10">
    <source>
        <dbReference type="SAM" id="Coils"/>
    </source>
</evidence>
<dbReference type="InterPro" id="IPR039433">
    <property type="entry name" value="Mff-like_dom"/>
</dbReference>
<evidence type="ECO:0000313" key="14">
    <source>
        <dbReference type="RefSeq" id="XP_013786217.1"/>
    </source>
</evidence>
<keyword evidence="7" id="KW-0472">Membrane</keyword>
<protein>
    <recommendedName>
        <fullName evidence="9">Mitochondrial fission factor</fullName>
    </recommendedName>
</protein>
<evidence type="ECO:0000313" key="13">
    <source>
        <dbReference type="Proteomes" id="UP000694941"/>
    </source>
</evidence>
<evidence type="ECO:0000256" key="11">
    <source>
        <dbReference type="SAM" id="MobiDB-lite"/>
    </source>
</evidence>
<reference evidence="14" key="1">
    <citation type="submission" date="2025-08" db="UniProtKB">
        <authorList>
            <consortium name="RefSeq"/>
        </authorList>
    </citation>
    <scope>IDENTIFICATION</scope>
    <source>
        <tissue evidence="14">Muscle</tissue>
    </source>
</reference>
<feature type="region of interest" description="Disordered" evidence="11">
    <location>
        <begin position="1"/>
        <end position="73"/>
    </location>
</feature>
<comment type="subcellular location">
    <subcellularLocation>
        <location evidence="9">Mitochondrion outer membrane</location>
        <topology evidence="9">Single-pass type IV membrane protein</topology>
    </subcellularLocation>
    <subcellularLocation>
        <location evidence="9">Peroxisome</location>
    </subcellularLocation>
</comment>
<accession>A0ABM1BPL1</accession>
<evidence type="ECO:0000256" key="5">
    <source>
        <dbReference type="ARBA" id="ARBA00023054"/>
    </source>
</evidence>
<evidence type="ECO:0000256" key="1">
    <source>
        <dbReference type="ARBA" id="ARBA00009806"/>
    </source>
</evidence>
<evidence type="ECO:0000259" key="12">
    <source>
        <dbReference type="Pfam" id="PF05644"/>
    </source>
</evidence>
<dbReference type="InterPro" id="IPR008518">
    <property type="entry name" value="Mff/Tango-11"/>
</dbReference>
<dbReference type="RefSeq" id="XP_013786217.1">
    <property type="nucleotide sequence ID" value="XM_013930763.2"/>
</dbReference>
<proteinExistence type="inferred from homology"/>
<gene>
    <name evidence="14" type="primary">LOC106470223</name>
</gene>
<dbReference type="Pfam" id="PF05644">
    <property type="entry name" value="Miff"/>
    <property type="match status" value="2"/>
</dbReference>
<keyword evidence="2" id="KW-0812">Transmembrane</keyword>
<sequence>MKLESSLMGEERSNIHLNSPPHTLTLEEHHYPTLYEEETSEREPKDQSRKVDLESLPQKPTQSSLALPFSPPPDGLIVKSTNEEVALLRNQVHHLSRRMLAVEQENQQIQHREVILYTMSALYFLLKGIMWICRHW</sequence>
<name>A0ABM1BPL1_LIMPO</name>
<dbReference type="GeneID" id="106470223"/>
<evidence type="ECO:0000256" key="2">
    <source>
        <dbReference type="ARBA" id="ARBA00022692"/>
    </source>
</evidence>
<feature type="domain" description="Mff-like" evidence="12">
    <location>
        <begin position="2"/>
        <end position="49"/>
    </location>
</feature>
<evidence type="ECO:0000256" key="9">
    <source>
        <dbReference type="RuleBase" id="RU368040"/>
    </source>
</evidence>
<keyword evidence="4" id="KW-1133">Transmembrane helix</keyword>
<comment type="function">
    <text evidence="9">Plays a role in mitochondrial and peroxisomal fission. Promotes the recruitment and association of the fission mediator dynamin-related protein 1 (DNM1L) to the mitochondrial surface.</text>
</comment>
<feature type="domain" description="Mff-like" evidence="12">
    <location>
        <begin position="81"/>
        <end position="134"/>
    </location>
</feature>
<keyword evidence="6 9" id="KW-0496">Mitochondrion</keyword>
<organism evidence="13 14">
    <name type="scientific">Limulus polyphemus</name>
    <name type="common">Atlantic horseshoe crab</name>
    <dbReference type="NCBI Taxonomy" id="6850"/>
    <lineage>
        <taxon>Eukaryota</taxon>
        <taxon>Metazoa</taxon>
        <taxon>Ecdysozoa</taxon>
        <taxon>Arthropoda</taxon>
        <taxon>Chelicerata</taxon>
        <taxon>Merostomata</taxon>
        <taxon>Xiphosura</taxon>
        <taxon>Limulidae</taxon>
        <taxon>Limulus</taxon>
    </lineage>
</organism>
<dbReference type="Proteomes" id="UP000694941">
    <property type="component" value="Unplaced"/>
</dbReference>
<keyword evidence="8 9" id="KW-0576">Peroxisome</keyword>
<evidence type="ECO:0000256" key="4">
    <source>
        <dbReference type="ARBA" id="ARBA00022989"/>
    </source>
</evidence>